<evidence type="ECO:0000313" key="2">
    <source>
        <dbReference type="EMBL" id="KAF4132309.1"/>
    </source>
</evidence>
<evidence type="ECO:0000313" key="5">
    <source>
        <dbReference type="Proteomes" id="UP000602510"/>
    </source>
</evidence>
<evidence type="ECO:0000313" key="3">
    <source>
        <dbReference type="EMBL" id="KAF4132313.1"/>
    </source>
</evidence>
<sequence length="78" mass="9259">MVQSMGEFLRLFEKKYLTRSPRLKMRKISVMEGQLDLKIITQSHVGLSDEAVEYLRWQHRLVIAKVRRQMRGVNAEEV</sequence>
<proteinExistence type="predicted"/>
<organism evidence="1 5">
    <name type="scientific">Phytophthora infestans</name>
    <name type="common">Potato late blight agent</name>
    <name type="synonym">Botrytis infestans</name>
    <dbReference type="NCBI Taxonomy" id="4787"/>
    <lineage>
        <taxon>Eukaryota</taxon>
        <taxon>Sar</taxon>
        <taxon>Stramenopiles</taxon>
        <taxon>Oomycota</taxon>
        <taxon>Peronosporomycetes</taxon>
        <taxon>Peronosporales</taxon>
        <taxon>Peronosporaceae</taxon>
        <taxon>Phytophthora</taxon>
    </lineage>
</organism>
<dbReference type="EMBL" id="WSZM01000190">
    <property type="protein sequence ID" value="KAF4038724.1"/>
    <property type="molecule type" value="Genomic_DNA"/>
</dbReference>
<name>A0A833SVE5_PHYIN</name>
<gene>
    <name evidence="1" type="ORF">GN244_ATG09254</name>
    <name evidence="4" type="ORF">GN958_ATG09550</name>
    <name evidence="2" type="ORF">GN958_ATG18426</name>
    <name evidence="3" type="ORF">GN958_ATG18430</name>
</gene>
<accession>A0A833SVE5</accession>
<dbReference type="AlphaFoldDB" id="A0A833SVE5"/>
<dbReference type="EMBL" id="JAACNO010002552">
    <property type="protein sequence ID" value="KAF4132313.1"/>
    <property type="molecule type" value="Genomic_DNA"/>
</dbReference>
<evidence type="ECO:0000313" key="4">
    <source>
        <dbReference type="EMBL" id="KAF4141285.1"/>
    </source>
</evidence>
<reference evidence="1" key="1">
    <citation type="submission" date="2020-04" db="EMBL/GenBank/DDBJ databases">
        <title>Hybrid Assembly of Korean Phytophthora infestans isolates.</title>
        <authorList>
            <person name="Prokchorchik M."/>
            <person name="Lee Y."/>
            <person name="Seo J."/>
            <person name="Cho J.-H."/>
            <person name="Park Y.-E."/>
            <person name="Jang D.-C."/>
            <person name="Im J.-S."/>
            <person name="Choi J.-G."/>
            <person name="Park H.-J."/>
            <person name="Lee G.-B."/>
            <person name="Lee Y.-G."/>
            <person name="Hong S.-Y."/>
            <person name="Cho K."/>
            <person name="Sohn K.H."/>
        </authorList>
    </citation>
    <scope>NUCLEOTIDE SEQUENCE</scope>
    <source>
        <strain evidence="1">KR_1_A1</strain>
        <strain evidence="2">KR_2_A2</strain>
    </source>
</reference>
<dbReference type="EMBL" id="JAACNO010001358">
    <property type="protein sequence ID" value="KAF4141285.1"/>
    <property type="molecule type" value="Genomic_DNA"/>
</dbReference>
<dbReference type="Proteomes" id="UP000602510">
    <property type="component" value="Unassembled WGS sequence"/>
</dbReference>
<keyword evidence="5" id="KW-1185">Reference proteome</keyword>
<dbReference type="EMBL" id="JAACNO010002552">
    <property type="protein sequence ID" value="KAF4132309.1"/>
    <property type="molecule type" value="Genomic_DNA"/>
</dbReference>
<dbReference type="Proteomes" id="UP000704712">
    <property type="component" value="Unassembled WGS sequence"/>
</dbReference>
<evidence type="ECO:0000313" key="1">
    <source>
        <dbReference type="EMBL" id="KAF4038724.1"/>
    </source>
</evidence>
<protein>
    <submittedName>
        <fullName evidence="1">Uncharacterized protein</fullName>
    </submittedName>
</protein>
<comment type="caution">
    <text evidence="1">The sequence shown here is derived from an EMBL/GenBank/DDBJ whole genome shotgun (WGS) entry which is preliminary data.</text>
</comment>